<organism evidence="2 3">
    <name type="scientific">candidate division WWE3 bacterium CG08_land_8_20_14_0_20_40_13</name>
    <dbReference type="NCBI Taxonomy" id="1975084"/>
    <lineage>
        <taxon>Bacteria</taxon>
        <taxon>Katanobacteria</taxon>
    </lineage>
</organism>
<dbReference type="InterPro" id="IPR035093">
    <property type="entry name" value="RelE/ParE_toxin_dom_sf"/>
</dbReference>
<evidence type="ECO:0000313" key="2">
    <source>
        <dbReference type="EMBL" id="PIS23340.1"/>
    </source>
</evidence>
<dbReference type="Pfam" id="PF05016">
    <property type="entry name" value="ParE_toxin"/>
    <property type="match status" value="1"/>
</dbReference>
<dbReference type="PANTHER" id="PTHR38813">
    <property type="match status" value="1"/>
</dbReference>
<name>A0A2H0XEF9_UNCKA</name>
<gene>
    <name evidence="2" type="ORF">COT49_00640</name>
</gene>
<reference evidence="3" key="1">
    <citation type="submission" date="2017-09" db="EMBL/GenBank/DDBJ databases">
        <title>Depth-based differentiation of microbial function through sediment-hosted aquifers and enrichment of novel symbionts in the deep terrestrial subsurface.</title>
        <authorList>
            <person name="Probst A.J."/>
            <person name="Ladd B."/>
            <person name="Jarett J.K."/>
            <person name="Geller-Mcgrath D.E."/>
            <person name="Sieber C.M.K."/>
            <person name="Emerson J.B."/>
            <person name="Anantharaman K."/>
            <person name="Thomas B.C."/>
            <person name="Malmstrom R."/>
            <person name="Stieglmeier M."/>
            <person name="Klingl A."/>
            <person name="Woyke T."/>
            <person name="Ryan C.M."/>
            <person name="Banfield J.F."/>
        </authorList>
    </citation>
    <scope>NUCLEOTIDE SEQUENCE [LARGE SCALE GENOMIC DNA]</scope>
</reference>
<comment type="caution">
    <text evidence="2">The sequence shown here is derived from an EMBL/GenBank/DDBJ whole genome shotgun (WGS) entry which is preliminary data.</text>
</comment>
<dbReference type="InterPro" id="IPR007712">
    <property type="entry name" value="RelE/ParE_toxin"/>
</dbReference>
<dbReference type="SUPFAM" id="SSF143011">
    <property type="entry name" value="RelE-like"/>
    <property type="match status" value="1"/>
</dbReference>
<dbReference type="InterPro" id="IPR052747">
    <property type="entry name" value="TA_system_RelE_toxin"/>
</dbReference>
<protein>
    <submittedName>
        <fullName evidence="2">Plasmid stabilization protein</fullName>
    </submittedName>
</protein>
<keyword evidence="1" id="KW-1277">Toxin-antitoxin system</keyword>
<sequence length="84" mass="9981">MYKVILKKQAEKFLDKIDKNSFVRITNAILDLSYFPYRGDIKKLTGKYQGMFRLRIGDIIVLFVKDDRNKTVIIYLIDNRGDIY</sequence>
<accession>A0A2H0XEF9</accession>
<proteinExistence type="predicted"/>
<dbReference type="EMBL" id="PEYT01000004">
    <property type="protein sequence ID" value="PIS23340.1"/>
    <property type="molecule type" value="Genomic_DNA"/>
</dbReference>
<evidence type="ECO:0000256" key="1">
    <source>
        <dbReference type="ARBA" id="ARBA00022649"/>
    </source>
</evidence>
<dbReference type="Gene3D" id="3.30.2310.20">
    <property type="entry name" value="RelE-like"/>
    <property type="match status" value="1"/>
</dbReference>
<dbReference type="Proteomes" id="UP000230340">
    <property type="component" value="Unassembled WGS sequence"/>
</dbReference>
<dbReference type="AlphaFoldDB" id="A0A2H0XEF9"/>
<dbReference type="PANTHER" id="PTHR38813:SF1">
    <property type="entry name" value="TOXIN RELE1-RELATED"/>
    <property type="match status" value="1"/>
</dbReference>
<evidence type="ECO:0000313" key="3">
    <source>
        <dbReference type="Proteomes" id="UP000230340"/>
    </source>
</evidence>